<evidence type="ECO:0000313" key="3">
    <source>
        <dbReference type="Proteomes" id="UP000059542"/>
    </source>
</evidence>
<accession>A0A0U3T024</accession>
<feature type="transmembrane region" description="Helical" evidence="1">
    <location>
        <begin position="276"/>
        <end position="294"/>
    </location>
</feature>
<feature type="transmembrane region" description="Helical" evidence="1">
    <location>
        <begin position="306"/>
        <end position="324"/>
    </location>
</feature>
<feature type="transmembrane region" description="Helical" evidence="1">
    <location>
        <begin position="331"/>
        <end position="350"/>
    </location>
</feature>
<keyword evidence="1" id="KW-0472">Membrane</keyword>
<feature type="transmembrane region" description="Helical" evidence="1">
    <location>
        <begin position="250"/>
        <end position="267"/>
    </location>
</feature>
<evidence type="ECO:0000256" key="1">
    <source>
        <dbReference type="SAM" id="Phobius"/>
    </source>
</evidence>
<proteinExistence type="predicted"/>
<sequence>MAVRTYYLLHNPFNNDELITTDYFVAPGPAVAASFYLLPNNHVLNSLLGWPLFQFYAAGAPDIIMRLPVFLLSLVGLMVGFMVLTHLTSLRVALFATLFFQLSPMAVEYATTMRGYGLQTLCIQAVMLATVVLLRGPSYHRLAWVVWVGSSVTGFYLIPTFLYPFAGAGVTMLLAAPRRTAIPLRWQLLVAGGGVGGLVLLLYLPVALLSGWNLLLANPYVAQMDAVNFWRNLPSYYIPTLLTNLYGRTALGWPVLGLLMLAPVLLIRRDISKLKLAGWVVWFGVLTPLPLLLLQRVMPPARTLHYTLWMALVLTGIAVEVAAITMRKRAFAVWIAAFLVGGSYTLVRIAQLSRTLQTAQEYNVECQAVEKWLSGNHPRSILTTVPAYDLYLIHKAVSAGRSRPAVQNYALRFFNDTPLLWNYDYLVLAHDELPPAHLGLRHYRAALCTKHLWVYQYQTIPSLSLPARPSSFFWF</sequence>
<protein>
    <recommendedName>
        <fullName evidence="4">Glycosyltransferase RgtA/B/C/D-like domain-containing protein</fullName>
    </recommendedName>
</protein>
<dbReference type="EMBL" id="CP013909">
    <property type="protein sequence ID" value="ALW86179.1"/>
    <property type="molecule type" value="Genomic_DNA"/>
</dbReference>
<dbReference type="Proteomes" id="UP000059542">
    <property type="component" value="Chromosome"/>
</dbReference>
<name>A0A0U3T024_9BACT</name>
<evidence type="ECO:0008006" key="4">
    <source>
        <dbReference type="Google" id="ProtNLM"/>
    </source>
</evidence>
<feature type="transmembrane region" description="Helical" evidence="1">
    <location>
        <begin position="154"/>
        <end position="176"/>
    </location>
</feature>
<dbReference type="KEGG" id="hyg:AUC43_14415"/>
<keyword evidence="3" id="KW-1185">Reference proteome</keyword>
<dbReference type="STRING" id="1411621.AUC43_14415"/>
<feature type="transmembrane region" description="Helical" evidence="1">
    <location>
        <begin position="116"/>
        <end position="134"/>
    </location>
</feature>
<dbReference type="AlphaFoldDB" id="A0A0U3T024"/>
<feature type="transmembrane region" description="Helical" evidence="1">
    <location>
        <begin position="188"/>
        <end position="212"/>
    </location>
</feature>
<evidence type="ECO:0000313" key="2">
    <source>
        <dbReference type="EMBL" id="ALW86179.1"/>
    </source>
</evidence>
<keyword evidence="1" id="KW-0812">Transmembrane</keyword>
<keyword evidence="1" id="KW-1133">Transmembrane helix</keyword>
<feature type="transmembrane region" description="Helical" evidence="1">
    <location>
        <begin position="63"/>
        <end position="84"/>
    </location>
</feature>
<organism evidence="2 3">
    <name type="scientific">Hymenobacter sedentarius</name>
    <dbReference type="NCBI Taxonomy" id="1411621"/>
    <lineage>
        <taxon>Bacteria</taxon>
        <taxon>Pseudomonadati</taxon>
        <taxon>Bacteroidota</taxon>
        <taxon>Cytophagia</taxon>
        <taxon>Cytophagales</taxon>
        <taxon>Hymenobacteraceae</taxon>
        <taxon>Hymenobacter</taxon>
    </lineage>
</organism>
<reference evidence="2 3" key="1">
    <citation type="submission" date="2015-12" db="EMBL/GenBank/DDBJ databases">
        <authorList>
            <person name="Shamseldin A."/>
            <person name="Moawad H."/>
            <person name="Abd El-Rahim W.M."/>
            <person name="Sadowsky M.J."/>
        </authorList>
    </citation>
    <scope>NUCLEOTIDE SEQUENCE [LARGE SCALE GENOMIC DNA]</scope>
    <source>
        <strain evidence="2 3">DG5B</strain>
    </source>
</reference>
<gene>
    <name evidence="2" type="ORF">AUC43_14415</name>
</gene>